<keyword evidence="2" id="KW-1185">Reference proteome</keyword>
<evidence type="ECO:0000313" key="1">
    <source>
        <dbReference type="EMBL" id="ARF58432.1"/>
    </source>
</evidence>
<evidence type="ECO:0008006" key="3">
    <source>
        <dbReference type="Google" id="ProtNLM"/>
    </source>
</evidence>
<protein>
    <recommendedName>
        <fullName evidence="3">DUF1877 domain-containing protein</fullName>
    </recommendedName>
</protein>
<dbReference type="RefSeq" id="WP_083108628.1">
    <property type="nucleotide sequence ID" value="NZ_CP020569.1"/>
</dbReference>
<evidence type="ECO:0000313" key="2">
    <source>
        <dbReference type="Proteomes" id="UP000192726"/>
    </source>
</evidence>
<name>A0A1V0U0H3_9ACTN</name>
<dbReference type="Gene3D" id="3.40.1760.10">
    <property type="entry name" value="YfbM-like super family"/>
    <property type="match status" value="1"/>
</dbReference>
<dbReference type="Pfam" id="PF08974">
    <property type="entry name" value="DUF1877"/>
    <property type="match status" value="1"/>
</dbReference>
<dbReference type="OrthoDB" id="5354816at2"/>
<organism evidence="1 2">
    <name type="scientific">Streptomyces gilvosporeus</name>
    <dbReference type="NCBI Taxonomy" id="553510"/>
    <lineage>
        <taxon>Bacteria</taxon>
        <taxon>Bacillati</taxon>
        <taxon>Actinomycetota</taxon>
        <taxon>Actinomycetes</taxon>
        <taxon>Kitasatosporales</taxon>
        <taxon>Streptomycetaceae</taxon>
        <taxon>Streptomyces</taxon>
    </lineage>
</organism>
<dbReference type="KEGG" id="sgv:B1H19_33385"/>
<sequence length="161" mass="18296">MGVSIGFICATTEELNRAEKEPSWADAFLGELYGSDDFPMPDRPYGGPDKAFAGLQFLFDAADVSLDFLMDGFSILEDGTLFGWSAEQIESLARQLRATPWEQLAAHYDPQRMTRENVYPNTWRFRPEDELEWLKDAYDELVTFLTAAAERGYGAFMSFSF</sequence>
<reference evidence="1 2" key="1">
    <citation type="submission" date="2017-04" db="EMBL/GenBank/DDBJ databases">
        <title>Complete Genome Sequence of Streptomyces gilvosporeus F607, a Capable Producer of Natamycin.</title>
        <authorList>
            <person name="Zong G."/>
            <person name="Zhong C."/>
            <person name="Fu J."/>
            <person name="Qin R."/>
            <person name="Cao G."/>
        </authorList>
    </citation>
    <scope>NUCLEOTIDE SEQUENCE [LARGE SCALE GENOMIC DNA]</scope>
    <source>
        <strain evidence="1 2">F607</strain>
    </source>
</reference>
<dbReference type="InterPro" id="IPR015068">
    <property type="entry name" value="DUF1877"/>
</dbReference>
<dbReference type="InterPro" id="IPR035944">
    <property type="entry name" value="YfbM-like_sf"/>
</dbReference>
<gene>
    <name evidence="1" type="ORF">B1H19_33385</name>
</gene>
<dbReference type="SUPFAM" id="SSF111069">
    <property type="entry name" value="Hypothetical protein yfbM"/>
    <property type="match status" value="1"/>
</dbReference>
<dbReference type="Proteomes" id="UP000192726">
    <property type="component" value="Chromosome"/>
</dbReference>
<dbReference type="STRING" id="553510.B1H19_33385"/>
<proteinExistence type="predicted"/>
<dbReference type="AlphaFoldDB" id="A0A1V0U0H3"/>
<accession>A0A1V0U0H3</accession>
<dbReference type="EMBL" id="CP020569">
    <property type="protein sequence ID" value="ARF58432.1"/>
    <property type="molecule type" value="Genomic_DNA"/>
</dbReference>